<dbReference type="GO" id="GO:0009279">
    <property type="term" value="C:cell outer membrane"/>
    <property type="evidence" value="ECO:0007669"/>
    <property type="project" value="UniProtKB-SubCell"/>
</dbReference>
<sequence>MGNGTMAAQRWLRGTAVGVCVALVPSWGWAQSATSATPSGLSAPAATRAYAVPAGSLESVLLSLGQQGGLQIFYPSSLTDGLTSKGVQGTLSADQALQAALAGTGLSYRQQADGTITVFETPAGGQGSGTQLAPITVVGNTAQSASGPVEGYVATRATTASKADIPLSETPRSVSVVTADLIQDTGASSMADSLGYTASVLSQPSGFSRLADDFMVRGFNIASGNSGMLRDGMKLQSNVYDGGQEPYGLERVEVLRGAASVLYGQMGPGGLINAVSKKPTLEPRHEVALEWGSHEWKQAATDHSGAIDPDGVWSYRLVALNREANSAVNLVQDDKLYLAPSVRFAPNEDFSLTVQASHQEIDSRFAPPLPVAGTLSAATGNGQFSSSSFLGDPDFDRYESTADTVGYALDWEFSDGLTLRHSGRYYESSVDWDYMQIGDFVAANTIARRASVRHEESYGVTSDTSVQAKFATGPVDHTLVGGVDVYHSSYDSNRFRSGVGLFNVSTLTYTTLPNVSYAANFGSLTEQTQLGVYVQDQLKIDDHWIVLLGGRQDWADSSVVSYRTNAHNGTMDQAFSGNAGLLYQFDFGLSPYVSYSQSFAPQSGTDAAGNAFDPTLGEQVEVGVHYQPPGTETIVSAAVYRLTQTNSLTTDPSNSSYSVQTGETRSQGVELEARTQLNDLGLVASYAYTDARIIDSNTAGEPGSRVSGVPLNTFALWADYRTDSLGIKGLRVGGGVRYQDAANIIGTTVDTKSRALYDAMISYDLATLSPSLDGAVWTINARNLLDEKYVNCVAVDGCRYGDPRTIIGNVTYRW</sequence>
<dbReference type="PANTHER" id="PTHR32552">
    <property type="entry name" value="FERRICHROME IRON RECEPTOR-RELATED"/>
    <property type="match status" value="1"/>
</dbReference>
<evidence type="ECO:0000256" key="3">
    <source>
        <dbReference type="ARBA" id="ARBA00022448"/>
    </source>
</evidence>
<evidence type="ECO:0000256" key="2">
    <source>
        <dbReference type="ARBA" id="ARBA00009810"/>
    </source>
</evidence>
<dbReference type="SMART" id="SM00965">
    <property type="entry name" value="STN"/>
    <property type="match status" value="1"/>
</dbReference>
<dbReference type="Proteomes" id="UP000185678">
    <property type="component" value="Unassembled WGS sequence"/>
</dbReference>
<dbReference type="Pfam" id="PF07715">
    <property type="entry name" value="Plug"/>
    <property type="match status" value="1"/>
</dbReference>
<dbReference type="NCBIfam" id="TIGR01783">
    <property type="entry name" value="TonB-siderophor"/>
    <property type="match status" value="1"/>
</dbReference>
<dbReference type="Gene3D" id="2.40.170.20">
    <property type="entry name" value="TonB-dependent receptor, beta-barrel domain"/>
    <property type="match status" value="1"/>
</dbReference>
<dbReference type="CDD" id="cd01347">
    <property type="entry name" value="ligand_gated_channel"/>
    <property type="match status" value="1"/>
</dbReference>
<proteinExistence type="inferred from homology"/>
<evidence type="ECO:0000256" key="12">
    <source>
        <dbReference type="ARBA" id="ARBA00023170"/>
    </source>
</evidence>
<dbReference type="AlphaFoldDB" id="A0A1N7PDS4"/>
<evidence type="ECO:0000313" key="18">
    <source>
        <dbReference type="Proteomes" id="UP000185678"/>
    </source>
</evidence>
<evidence type="ECO:0000256" key="15">
    <source>
        <dbReference type="RuleBase" id="RU003357"/>
    </source>
</evidence>
<gene>
    <name evidence="17" type="ORF">SAMN05421779_106251</name>
</gene>
<evidence type="ECO:0000256" key="14">
    <source>
        <dbReference type="PROSITE-ProRule" id="PRU01360"/>
    </source>
</evidence>
<evidence type="ECO:0000256" key="10">
    <source>
        <dbReference type="ARBA" id="ARBA00023077"/>
    </source>
</evidence>
<dbReference type="Gene3D" id="2.170.130.10">
    <property type="entry name" value="TonB-dependent receptor, plug domain"/>
    <property type="match status" value="1"/>
</dbReference>
<dbReference type="InterPro" id="IPR010105">
    <property type="entry name" value="TonB_sidphr_rcpt"/>
</dbReference>
<keyword evidence="8" id="KW-0408">Iron</keyword>
<keyword evidence="10 15" id="KW-0798">TonB box</keyword>
<dbReference type="FunFam" id="2.170.130.10:FF:000001">
    <property type="entry name" value="Catecholate siderophore TonB-dependent receptor"/>
    <property type="match status" value="1"/>
</dbReference>
<evidence type="ECO:0000256" key="13">
    <source>
        <dbReference type="ARBA" id="ARBA00023237"/>
    </source>
</evidence>
<evidence type="ECO:0000256" key="8">
    <source>
        <dbReference type="ARBA" id="ARBA00023004"/>
    </source>
</evidence>
<evidence type="ECO:0000256" key="1">
    <source>
        <dbReference type="ARBA" id="ARBA00004571"/>
    </source>
</evidence>
<reference evidence="17 18" key="1">
    <citation type="submission" date="2017-01" db="EMBL/GenBank/DDBJ databases">
        <authorList>
            <person name="Mah S.A."/>
            <person name="Swanson W.J."/>
            <person name="Moy G.W."/>
            <person name="Vacquier V.D."/>
        </authorList>
    </citation>
    <scope>NUCLEOTIDE SEQUENCE [LARGE SCALE GENOMIC DNA]</scope>
    <source>
        <strain evidence="17 18">DSM 11589</strain>
    </source>
</reference>
<dbReference type="InterPro" id="IPR000531">
    <property type="entry name" value="Beta-barrel_TonB"/>
</dbReference>
<evidence type="ECO:0000259" key="16">
    <source>
        <dbReference type="SMART" id="SM00965"/>
    </source>
</evidence>
<dbReference type="SUPFAM" id="SSF56935">
    <property type="entry name" value="Porins"/>
    <property type="match status" value="1"/>
</dbReference>
<evidence type="ECO:0000256" key="7">
    <source>
        <dbReference type="ARBA" id="ARBA00022729"/>
    </source>
</evidence>
<dbReference type="STRING" id="80876.SAMN05421779_106251"/>
<evidence type="ECO:0000256" key="5">
    <source>
        <dbReference type="ARBA" id="ARBA00022496"/>
    </source>
</evidence>
<keyword evidence="18" id="KW-1185">Reference proteome</keyword>
<comment type="similarity">
    <text evidence="2 14 15">Belongs to the TonB-dependent receptor family.</text>
</comment>
<dbReference type="Pfam" id="PF00593">
    <property type="entry name" value="TonB_dep_Rec_b-barrel"/>
    <property type="match status" value="1"/>
</dbReference>
<dbReference type="Gene3D" id="3.55.50.30">
    <property type="match status" value="1"/>
</dbReference>
<dbReference type="GO" id="GO:0015344">
    <property type="term" value="F:siderophore uptake transmembrane transporter activity"/>
    <property type="evidence" value="ECO:0007669"/>
    <property type="project" value="TreeGrafter"/>
</dbReference>
<keyword evidence="9" id="KW-0406">Ion transport</keyword>
<keyword evidence="7" id="KW-0732">Signal</keyword>
<evidence type="ECO:0000256" key="4">
    <source>
        <dbReference type="ARBA" id="ARBA00022452"/>
    </source>
</evidence>
<organism evidence="17 18">
    <name type="scientific">Insolitispirillum peregrinum</name>
    <dbReference type="NCBI Taxonomy" id="80876"/>
    <lineage>
        <taxon>Bacteria</taxon>
        <taxon>Pseudomonadati</taxon>
        <taxon>Pseudomonadota</taxon>
        <taxon>Alphaproteobacteria</taxon>
        <taxon>Rhodospirillales</taxon>
        <taxon>Novispirillaceae</taxon>
        <taxon>Insolitispirillum</taxon>
    </lineage>
</organism>
<protein>
    <submittedName>
        <fullName evidence="17">Iron complex outermembrane recepter protein</fullName>
    </submittedName>
</protein>
<dbReference type="InterPro" id="IPR039426">
    <property type="entry name" value="TonB-dep_rcpt-like"/>
</dbReference>
<dbReference type="PANTHER" id="PTHR32552:SF68">
    <property type="entry name" value="FERRICHROME OUTER MEMBRANE TRANSPORTER_PHAGE RECEPTOR"/>
    <property type="match status" value="1"/>
</dbReference>
<name>A0A1N7PDS4_9PROT</name>
<evidence type="ECO:0000256" key="6">
    <source>
        <dbReference type="ARBA" id="ARBA00022692"/>
    </source>
</evidence>
<dbReference type="RefSeq" id="WP_084194937.1">
    <property type="nucleotide sequence ID" value="NZ_FTOA01000006.1"/>
</dbReference>
<dbReference type="GO" id="GO:0038023">
    <property type="term" value="F:signaling receptor activity"/>
    <property type="evidence" value="ECO:0007669"/>
    <property type="project" value="InterPro"/>
</dbReference>
<dbReference type="OrthoDB" id="9760333at2"/>
<keyword evidence="11 14" id="KW-0472">Membrane</keyword>
<dbReference type="PROSITE" id="PS52016">
    <property type="entry name" value="TONB_DEPENDENT_REC_3"/>
    <property type="match status" value="1"/>
</dbReference>
<keyword evidence="3 14" id="KW-0813">Transport</keyword>
<dbReference type="InterPro" id="IPR036942">
    <property type="entry name" value="Beta-barrel_TonB_sf"/>
</dbReference>
<evidence type="ECO:0000256" key="9">
    <source>
        <dbReference type="ARBA" id="ARBA00023065"/>
    </source>
</evidence>
<dbReference type="GO" id="GO:0015891">
    <property type="term" value="P:siderophore transport"/>
    <property type="evidence" value="ECO:0007669"/>
    <property type="project" value="InterPro"/>
</dbReference>
<keyword evidence="4 14" id="KW-1134">Transmembrane beta strand</keyword>
<dbReference type="EMBL" id="FTOA01000006">
    <property type="protein sequence ID" value="SIT08762.1"/>
    <property type="molecule type" value="Genomic_DNA"/>
</dbReference>
<dbReference type="InterPro" id="IPR011662">
    <property type="entry name" value="Secretin/TonB_short_N"/>
</dbReference>
<dbReference type="InterPro" id="IPR012910">
    <property type="entry name" value="Plug_dom"/>
</dbReference>
<keyword evidence="5" id="KW-0410">Iron transport</keyword>
<keyword evidence="13 14" id="KW-0998">Cell outer membrane</keyword>
<keyword evidence="6 14" id="KW-0812">Transmembrane</keyword>
<dbReference type="Pfam" id="PF07660">
    <property type="entry name" value="STN"/>
    <property type="match status" value="1"/>
</dbReference>
<evidence type="ECO:0000256" key="11">
    <source>
        <dbReference type="ARBA" id="ARBA00023136"/>
    </source>
</evidence>
<accession>A0A1N7PDS4</accession>
<feature type="domain" description="Secretin/TonB short N-terminal" evidence="16">
    <location>
        <begin position="70"/>
        <end position="121"/>
    </location>
</feature>
<evidence type="ECO:0000313" key="17">
    <source>
        <dbReference type="EMBL" id="SIT08762.1"/>
    </source>
</evidence>
<dbReference type="InterPro" id="IPR037066">
    <property type="entry name" value="Plug_dom_sf"/>
</dbReference>
<keyword evidence="12" id="KW-0675">Receptor</keyword>
<comment type="subcellular location">
    <subcellularLocation>
        <location evidence="1 14">Cell outer membrane</location>
        <topology evidence="1 14">Multi-pass membrane protein</topology>
    </subcellularLocation>
</comment>